<dbReference type="Gene3D" id="3.60.10.10">
    <property type="entry name" value="Endonuclease/exonuclease/phosphatase"/>
    <property type="match status" value="1"/>
</dbReference>
<proteinExistence type="predicted"/>
<name>A0ABP8FJ22_9BACT</name>
<evidence type="ECO:0000256" key="1">
    <source>
        <dbReference type="SAM" id="SignalP"/>
    </source>
</evidence>
<keyword evidence="4" id="KW-1185">Reference proteome</keyword>
<evidence type="ECO:0000259" key="2">
    <source>
        <dbReference type="Pfam" id="PF03372"/>
    </source>
</evidence>
<dbReference type="InterPro" id="IPR036691">
    <property type="entry name" value="Endo/exonu/phosph_ase_sf"/>
</dbReference>
<evidence type="ECO:0000313" key="4">
    <source>
        <dbReference type="Proteomes" id="UP001501207"/>
    </source>
</evidence>
<feature type="signal peptide" evidence="1">
    <location>
        <begin position="1"/>
        <end position="21"/>
    </location>
</feature>
<evidence type="ECO:0000313" key="3">
    <source>
        <dbReference type="EMBL" id="GAA4304965.1"/>
    </source>
</evidence>
<gene>
    <name evidence="3" type="ORF">GCM10023143_09800</name>
</gene>
<reference evidence="4" key="1">
    <citation type="journal article" date="2019" name="Int. J. Syst. Evol. Microbiol.">
        <title>The Global Catalogue of Microorganisms (GCM) 10K type strain sequencing project: providing services to taxonomists for standard genome sequencing and annotation.</title>
        <authorList>
            <consortium name="The Broad Institute Genomics Platform"/>
            <consortium name="The Broad Institute Genome Sequencing Center for Infectious Disease"/>
            <person name="Wu L."/>
            <person name="Ma J."/>
        </authorList>
    </citation>
    <scope>NUCLEOTIDE SEQUENCE [LARGE SCALE GENOMIC DNA]</scope>
    <source>
        <strain evidence="4">JCM 17664</strain>
    </source>
</reference>
<sequence length="257" mass="28545">MKKQPLILVLALLLAAAKLPAQQLKVLTYNIHHAEDNAGKVNTENIAKVIRDFGPDLVALQELDSMTDRTGKVFQLQQIARESGIPYFYFARAMDYQGGGYGIGVLSRYPLESSATHHLPSVTGGEPRAIAEITVRLKDGTRLKFASTHLDYRKAPEERLRQIQTLLGFYRQDTLPVILAGDMNSRPDSKEIALMKTRFSDASASSGYTIPWDDPHSKIDYILTDKSHTWTTGAIRVLKGNPASDHCPVFAVLQLQP</sequence>
<protein>
    <recommendedName>
        <fullName evidence="2">Endonuclease/exonuclease/phosphatase domain-containing protein</fullName>
    </recommendedName>
</protein>
<organism evidence="3 4">
    <name type="scientific">Compostibacter hankyongensis</name>
    <dbReference type="NCBI Taxonomy" id="1007089"/>
    <lineage>
        <taxon>Bacteria</taxon>
        <taxon>Pseudomonadati</taxon>
        <taxon>Bacteroidota</taxon>
        <taxon>Chitinophagia</taxon>
        <taxon>Chitinophagales</taxon>
        <taxon>Chitinophagaceae</taxon>
        <taxon>Compostibacter</taxon>
    </lineage>
</organism>
<accession>A0ABP8FJ22</accession>
<dbReference type="PANTHER" id="PTHR14859:SF15">
    <property type="entry name" value="ENDONUCLEASE_EXONUCLEASE_PHOSPHATASE DOMAIN-CONTAINING PROTEIN"/>
    <property type="match status" value="1"/>
</dbReference>
<dbReference type="Pfam" id="PF03372">
    <property type="entry name" value="Exo_endo_phos"/>
    <property type="match status" value="1"/>
</dbReference>
<dbReference type="RefSeq" id="WP_344976291.1">
    <property type="nucleotide sequence ID" value="NZ_BAABFN010000001.1"/>
</dbReference>
<feature type="chain" id="PRO_5045785437" description="Endonuclease/exonuclease/phosphatase domain-containing protein" evidence="1">
    <location>
        <begin position="22"/>
        <end position="257"/>
    </location>
</feature>
<dbReference type="InterPro" id="IPR005135">
    <property type="entry name" value="Endo/exonuclease/phosphatase"/>
</dbReference>
<dbReference type="EMBL" id="BAABFN010000001">
    <property type="protein sequence ID" value="GAA4304965.1"/>
    <property type="molecule type" value="Genomic_DNA"/>
</dbReference>
<keyword evidence="1" id="KW-0732">Signal</keyword>
<dbReference type="Proteomes" id="UP001501207">
    <property type="component" value="Unassembled WGS sequence"/>
</dbReference>
<feature type="domain" description="Endonuclease/exonuclease/phosphatase" evidence="2">
    <location>
        <begin position="27"/>
        <end position="246"/>
    </location>
</feature>
<dbReference type="InterPro" id="IPR051916">
    <property type="entry name" value="GPI-anchor_lipid_remodeler"/>
</dbReference>
<dbReference type="PANTHER" id="PTHR14859">
    <property type="entry name" value="CALCOFLUOR WHITE HYPERSENSITIVE PROTEIN PRECURSOR"/>
    <property type="match status" value="1"/>
</dbReference>
<comment type="caution">
    <text evidence="3">The sequence shown here is derived from an EMBL/GenBank/DDBJ whole genome shotgun (WGS) entry which is preliminary data.</text>
</comment>
<dbReference type="SUPFAM" id="SSF56219">
    <property type="entry name" value="DNase I-like"/>
    <property type="match status" value="1"/>
</dbReference>